<dbReference type="RefSeq" id="WP_317124230.1">
    <property type="nucleotide sequence ID" value="NZ_JAWJBA010000492.1"/>
</dbReference>
<dbReference type="Proteomes" id="UP001287282">
    <property type="component" value="Unassembled WGS sequence"/>
</dbReference>
<feature type="non-terminal residue" evidence="1">
    <location>
        <position position="28"/>
    </location>
</feature>
<evidence type="ECO:0000313" key="2">
    <source>
        <dbReference type="Proteomes" id="UP001287282"/>
    </source>
</evidence>
<organism evidence="1 2">
    <name type="scientific">Alkalihalophilus lindianensis</name>
    <dbReference type="NCBI Taxonomy" id="1630542"/>
    <lineage>
        <taxon>Bacteria</taxon>
        <taxon>Bacillati</taxon>
        <taxon>Bacillota</taxon>
        <taxon>Bacilli</taxon>
        <taxon>Bacillales</taxon>
        <taxon>Bacillaceae</taxon>
        <taxon>Alkalihalophilus</taxon>
    </lineage>
</organism>
<gene>
    <name evidence="1" type="ORF">RYX56_23160</name>
</gene>
<evidence type="ECO:0000313" key="1">
    <source>
        <dbReference type="EMBL" id="MDV2687249.1"/>
    </source>
</evidence>
<protein>
    <submittedName>
        <fullName evidence="1">Mannonate dehydratase</fullName>
        <ecNumber evidence="1">4.2.1.8</ecNumber>
    </submittedName>
</protein>
<dbReference type="EC" id="4.2.1.8" evidence="1"/>
<dbReference type="Gene3D" id="3.20.20.150">
    <property type="entry name" value="Divalent-metal-dependent TIM barrel enzymes"/>
    <property type="match status" value="1"/>
</dbReference>
<accession>A0ABU3XH96</accession>
<dbReference type="InterPro" id="IPR004628">
    <property type="entry name" value="Man_deHydtase"/>
</dbReference>
<sequence>MEMTFRWYGAKEEKISLQEIRQIPAVKG</sequence>
<proteinExistence type="predicted"/>
<dbReference type="EMBL" id="JAWJBA010000492">
    <property type="protein sequence ID" value="MDV2687249.1"/>
    <property type="molecule type" value="Genomic_DNA"/>
</dbReference>
<keyword evidence="1" id="KW-0456">Lyase</keyword>
<name>A0ABU3XH96_9BACI</name>
<dbReference type="Pfam" id="PF03786">
    <property type="entry name" value="UxuA"/>
    <property type="match status" value="1"/>
</dbReference>
<reference evidence="1 2" key="1">
    <citation type="submission" date="2023-10" db="EMBL/GenBank/DDBJ databases">
        <title>Screening of Alkalihalobacillus lindianensis BZ-TG-R113 and Its Alleviation of Salt Stress on Rapeseed Growth.</title>
        <authorList>
            <person name="Zhao B."/>
            <person name="Guo T."/>
        </authorList>
    </citation>
    <scope>NUCLEOTIDE SEQUENCE [LARGE SCALE GENOMIC DNA]</scope>
    <source>
        <strain evidence="1 2">BZ-TG-R113</strain>
    </source>
</reference>
<comment type="caution">
    <text evidence="1">The sequence shown here is derived from an EMBL/GenBank/DDBJ whole genome shotgun (WGS) entry which is preliminary data.</text>
</comment>
<dbReference type="GO" id="GO:0008927">
    <property type="term" value="F:mannonate dehydratase activity"/>
    <property type="evidence" value="ECO:0007669"/>
    <property type="project" value="UniProtKB-EC"/>
</dbReference>
<keyword evidence="2" id="KW-1185">Reference proteome</keyword>